<reference evidence="1 2" key="1">
    <citation type="submission" date="2014-02" db="EMBL/GenBank/DDBJ databases">
        <authorList>
            <person name="Sears C."/>
            <person name="Carroll K."/>
            <person name="Sack B.R."/>
            <person name="Qadri F."/>
            <person name="Myers L.L."/>
            <person name="Chung G.-T."/>
            <person name="Escheverria P."/>
            <person name="Fraser C.M."/>
            <person name="Sadzewicz L."/>
            <person name="Shefchek K.A."/>
            <person name="Tallon L."/>
            <person name="Das S.P."/>
            <person name="Daugherty S."/>
            <person name="Mongodin E.F."/>
        </authorList>
    </citation>
    <scope>NUCLEOTIDE SEQUENCE [LARGE SCALE GENOMIC DNA]</scope>
    <source>
        <strain evidence="1 2">2-F-2 #4</strain>
    </source>
</reference>
<comment type="caution">
    <text evidence="1">The sequence shown here is derived from an EMBL/GenBank/DDBJ whole genome shotgun (WGS) entry which is preliminary data.</text>
</comment>
<organism evidence="1 2">
    <name type="scientific">Bacteroides fragilis str. 2-F-2 #4</name>
    <dbReference type="NCBI Taxonomy" id="1339280"/>
    <lineage>
        <taxon>Bacteria</taxon>
        <taxon>Pseudomonadati</taxon>
        <taxon>Bacteroidota</taxon>
        <taxon>Bacteroidia</taxon>
        <taxon>Bacteroidales</taxon>
        <taxon>Bacteroidaceae</taxon>
        <taxon>Bacteroides</taxon>
    </lineage>
</organism>
<name>A0A015YDT1_BACFG</name>
<gene>
    <name evidence="1" type="ORF">M076_2235</name>
</gene>
<evidence type="ECO:0000313" key="1">
    <source>
        <dbReference type="EMBL" id="EXZ44600.1"/>
    </source>
</evidence>
<evidence type="ECO:0000313" key="2">
    <source>
        <dbReference type="Proteomes" id="UP000022272"/>
    </source>
</evidence>
<sequence length="83" mass="9753">MNKQMTIAKKRYSFKKAYERVPLGQIESLKKELYSVFSINNRTSWYNKLKGITSPSIEVVEAVETVFLKYGIENCWEITEIKL</sequence>
<dbReference type="RefSeq" id="WP_008768790.1">
    <property type="nucleotide sequence ID" value="NZ_JGDM01000056.1"/>
</dbReference>
<dbReference type="EMBL" id="JGDM01000056">
    <property type="protein sequence ID" value="EXZ44600.1"/>
    <property type="molecule type" value="Genomic_DNA"/>
</dbReference>
<dbReference type="AlphaFoldDB" id="A0A015YDT1"/>
<evidence type="ECO:0008006" key="3">
    <source>
        <dbReference type="Google" id="ProtNLM"/>
    </source>
</evidence>
<proteinExistence type="predicted"/>
<dbReference type="Proteomes" id="UP000022272">
    <property type="component" value="Unassembled WGS sequence"/>
</dbReference>
<accession>A0A015YDT1</accession>
<protein>
    <recommendedName>
        <fullName evidence="3">XRE family transcriptional regulator</fullName>
    </recommendedName>
</protein>